<evidence type="ECO:0000256" key="10">
    <source>
        <dbReference type="ARBA" id="ARBA00023163"/>
    </source>
</evidence>
<dbReference type="STRING" id="872965.SE16_02165"/>
<dbReference type="Gene3D" id="2.30.30.90">
    <property type="match status" value="1"/>
</dbReference>
<dbReference type="Pfam" id="PF02742">
    <property type="entry name" value="Fe_dep_repr_C"/>
    <property type="match status" value="1"/>
</dbReference>
<feature type="domain" description="Ferrous iron transporter FeoA-like" evidence="14">
    <location>
        <begin position="148"/>
        <end position="222"/>
    </location>
</feature>
<dbReference type="InterPro" id="IPR022689">
    <property type="entry name" value="Iron_dep_repressor"/>
</dbReference>
<dbReference type="PANTHER" id="PTHR33238">
    <property type="entry name" value="IRON (METAL) DEPENDENT REPRESSOR, DTXR FAMILY"/>
    <property type="match status" value="1"/>
</dbReference>
<dbReference type="EMBL" id="LGKN01000003">
    <property type="protein sequence ID" value="KPL89300.1"/>
    <property type="molecule type" value="Genomic_DNA"/>
</dbReference>
<reference evidence="16 18" key="2">
    <citation type="submission" date="2015-07" db="EMBL/GenBank/DDBJ databases">
        <title>Whole genome sequence of Ardenticatena maritima DSM 23922.</title>
        <authorList>
            <person name="Hemp J."/>
            <person name="Ward L.M."/>
            <person name="Pace L.A."/>
            <person name="Fischer W.W."/>
        </authorList>
    </citation>
    <scope>NUCLEOTIDE SEQUENCE [LARGE SCALE GENOMIC DNA]</scope>
    <source>
        <strain evidence="16 18">110S</strain>
    </source>
</reference>
<dbReference type="InterPro" id="IPR036390">
    <property type="entry name" value="WH_DNA-bd_sf"/>
</dbReference>
<dbReference type="InterPro" id="IPR007167">
    <property type="entry name" value="Fe-transptr_FeoA-like"/>
</dbReference>
<comment type="similarity">
    <text evidence="2">Belongs to the DtxR/MntR family.</text>
</comment>
<evidence type="ECO:0000259" key="14">
    <source>
        <dbReference type="SMART" id="SM00899"/>
    </source>
</evidence>
<keyword evidence="8" id="KW-0238">DNA-binding</keyword>
<evidence type="ECO:0000256" key="8">
    <source>
        <dbReference type="ARBA" id="ARBA00023125"/>
    </source>
</evidence>
<dbReference type="SUPFAM" id="SSF47979">
    <property type="entry name" value="Iron-dependent repressor protein, dimerization domain"/>
    <property type="match status" value="1"/>
</dbReference>
<keyword evidence="5" id="KW-0678">Repressor</keyword>
<keyword evidence="9" id="KW-0010">Activator</keyword>
<keyword evidence="6" id="KW-0408">Iron</keyword>
<keyword evidence="10" id="KW-0804">Transcription</keyword>
<dbReference type="GO" id="GO:0003677">
    <property type="term" value="F:DNA binding"/>
    <property type="evidence" value="ECO:0007669"/>
    <property type="project" value="UniProtKB-KW"/>
</dbReference>
<dbReference type="InParanoid" id="A0A0M9UDE2"/>
<comment type="subcellular location">
    <subcellularLocation>
        <location evidence="1">Cytoplasm</location>
    </subcellularLocation>
</comment>
<evidence type="ECO:0000256" key="1">
    <source>
        <dbReference type="ARBA" id="ARBA00004496"/>
    </source>
</evidence>
<evidence type="ECO:0000313" key="17">
    <source>
        <dbReference type="Proteomes" id="UP000037784"/>
    </source>
</evidence>
<evidence type="ECO:0000313" key="16">
    <source>
        <dbReference type="EMBL" id="KPL89300.1"/>
    </source>
</evidence>
<gene>
    <name evidence="15" type="primary">troR</name>
    <name evidence="15" type="ORF">ARMA_2361</name>
    <name evidence="16" type="ORF">SE16_02165</name>
</gene>
<feature type="region of interest" description="Disordered" evidence="13">
    <location>
        <begin position="124"/>
        <end position="143"/>
    </location>
</feature>
<dbReference type="InterPro" id="IPR008988">
    <property type="entry name" value="Transcriptional_repressor_C"/>
</dbReference>
<dbReference type="InterPro" id="IPR001367">
    <property type="entry name" value="Fe_dep_repressor"/>
</dbReference>
<dbReference type="Pfam" id="PF01325">
    <property type="entry name" value="Fe_dep_repress"/>
    <property type="match status" value="1"/>
</dbReference>
<dbReference type="InterPro" id="IPR038157">
    <property type="entry name" value="FeoA_core_dom"/>
</dbReference>
<dbReference type="InterPro" id="IPR036388">
    <property type="entry name" value="WH-like_DNA-bd_sf"/>
</dbReference>
<dbReference type="GO" id="GO:0046983">
    <property type="term" value="F:protein dimerization activity"/>
    <property type="evidence" value="ECO:0007669"/>
    <property type="project" value="InterPro"/>
</dbReference>
<dbReference type="PANTHER" id="PTHR33238:SF11">
    <property type="entry name" value="TRANSCRIPTIONAL REGULATOR MNTR"/>
    <property type="match status" value="1"/>
</dbReference>
<dbReference type="SUPFAM" id="SSF50037">
    <property type="entry name" value="C-terminal domain of transcriptional repressors"/>
    <property type="match status" value="1"/>
</dbReference>
<proteinExistence type="inferred from homology"/>
<dbReference type="GO" id="GO:0046914">
    <property type="term" value="F:transition metal ion binding"/>
    <property type="evidence" value="ECO:0007669"/>
    <property type="project" value="InterPro"/>
</dbReference>
<protein>
    <recommendedName>
        <fullName evidence="12">Manganese transport regulator</fullName>
    </recommendedName>
</protein>
<evidence type="ECO:0000313" key="18">
    <source>
        <dbReference type="Proteomes" id="UP000050502"/>
    </source>
</evidence>
<comment type="subunit">
    <text evidence="3">Homodimer.</text>
</comment>
<evidence type="ECO:0000256" key="4">
    <source>
        <dbReference type="ARBA" id="ARBA00022490"/>
    </source>
</evidence>
<comment type="caution">
    <text evidence="15">The sequence shown here is derived from an EMBL/GenBank/DDBJ whole genome shotgun (WGS) entry which is preliminary data.</text>
</comment>
<evidence type="ECO:0000256" key="3">
    <source>
        <dbReference type="ARBA" id="ARBA00011738"/>
    </source>
</evidence>
<dbReference type="SMART" id="SM00529">
    <property type="entry name" value="HTH_DTXR"/>
    <property type="match status" value="1"/>
</dbReference>
<name>A0A0M9UDE2_9CHLR</name>
<evidence type="ECO:0000256" key="7">
    <source>
        <dbReference type="ARBA" id="ARBA00023015"/>
    </source>
</evidence>
<dbReference type="EMBL" id="BBZA01000211">
    <property type="protein sequence ID" value="GAP63938.1"/>
    <property type="molecule type" value="Genomic_DNA"/>
</dbReference>
<dbReference type="SMART" id="SM00899">
    <property type="entry name" value="FeoA"/>
    <property type="match status" value="1"/>
</dbReference>
<evidence type="ECO:0000256" key="5">
    <source>
        <dbReference type="ARBA" id="ARBA00022491"/>
    </source>
</evidence>
<dbReference type="GO" id="GO:0003700">
    <property type="term" value="F:DNA-binding transcription factor activity"/>
    <property type="evidence" value="ECO:0007669"/>
    <property type="project" value="InterPro"/>
</dbReference>
<dbReference type="InterPro" id="IPR022687">
    <property type="entry name" value="HTH_DTXR"/>
</dbReference>
<organism evidence="15 17">
    <name type="scientific">Ardenticatena maritima</name>
    <dbReference type="NCBI Taxonomy" id="872965"/>
    <lineage>
        <taxon>Bacteria</taxon>
        <taxon>Bacillati</taxon>
        <taxon>Chloroflexota</taxon>
        <taxon>Ardenticatenia</taxon>
        <taxon>Ardenticatenales</taxon>
        <taxon>Ardenticatenaceae</taxon>
        <taxon>Ardenticatena</taxon>
    </lineage>
</organism>
<evidence type="ECO:0000256" key="12">
    <source>
        <dbReference type="ARBA" id="ARBA00032593"/>
    </source>
</evidence>
<dbReference type="SUPFAM" id="SSF46785">
    <property type="entry name" value="Winged helix' DNA-binding domain"/>
    <property type="match status" value="1"/>
</dbReference>
<evidence type="ECO:0000256" key="9">
    <source>
        <dbReference type="ARBA" id="ARBA00023159"/>
    </source>
</evidence>
<reference evidence="17" key="3">
    <citation type="submission" date="2015-08" db="EMBL/GenBank/DDBJ databases">
        <title>Draft Genome Sequence of a Heterotrophic Facultative Anaerobic Bacterium Ardenticatena maritima Strain 110S.</title>
        <authorList>
            <person name="Kawaichi S."/>
            <person name="Yoshida T."/>
            <person name="Sako Y."/>
            <person name="Nakamura R."/>
        </authorList>
    </citation>
    <scope>NUCLEOTIDE SEQUENCE [LARGE SCALE GENOMIC DNA]</scope>
    <source>
        <strain evidence="17">110S</strain>
    </source>
</reference>
<dbReference type="OrthoDB" id="9791355at2"/>
<evidence type="ECO:0000256" key="11">
    <source>
        <dbReference type="ARBA" id="ARBA00023211"/>
    </source>
</evidence>
<dbReference type="AlphaFoldDB" id="A0A0M9UDE2"/>
<dbReference type="Proteomes" id="UP000037784">
    <property type="component" value="Unassembled WGS sequence"/>
</dbReference>
<sequence length="224" mass="25203">MCNHPDITEGMCLYASEIFRLQETFAFVPPSELEYSLNVSAQAVARMLRRMKAAGLVEHVRYKGVRLTPKGVAAALPCIRRHRLTEVFLVDVMGFGWDEVHDLADRFVQGVDDVLEARMAEMTNHPTRCPHGEPIPTPEGEMPPLNDEPLAGVDVGRRLRLSRVRTHDREILRYLGALGLRPGVEMRLEARAPFDGPVRLRYAGNREAVLGQAVVSVLWVERLD</sequence>
<dbReference type="RefSeq" id="WP_054493706.1">
    <property type="nucleotide sequence ID" value="NZ_BBZA01000211.1"/>
</dbReference>
<evidence type="ECO:0000313" key="15">
    <source>
        <dbReference type="EMBL" id="GAP63938.1"/>
    </source>
</evidence>
<dbReference type="GO" id="GO:0005737">
    <property type="term" value="C:cytoplasm"/>
    <property type="evidence" value="ECO:0007669"/>
    <property type="project" value="UniProtKB-SubCell"/>
</dbReference>
<dbReference type="Gene3D" id="1.10.10.10">
    <property type="entry name" value="Winged helix-like DNA-binding domain superfamily/Winged helix DNA-binding domain"/>
    <property type="match status" value="1"/>
</dbReference>
<keyword evidence="11" id="KW-0464">Manganese</keyword>
<evidence type="ECO:0000256" key="2">
    <source>
        <dbReference type="ARBA" id="ARBA00007871"/>
    </source>
</evidence>
<dbReference type="InterPro" id="IPR050536">
    <property type="entry name" value="DtxR_MntR_Metal-Reg"/>
</dbReference>
<dbReference type="Gene3D" id="1.10.60.10">
    <property type="entry name" value="Iron dependent repressor, metal binding and dimerisation domain"/>
    <property type="match status" value="1"/>
</dbReference>
<dbReference type="Proteomes" id="UP000050502">
    <property type="component" value="Unassembled WGS sequence"/>
</dbReference>
<reference evidence="15 17" key="1">
    <citation type="journal article" date="2015" name="Genome Announc.">
        <title>Draft Genome Sequence of a Heterotrophic Facultative Anaerobic Thermophilic Bacterium, Ardenticatena maritima Strain 110ST.</title>
        <authorList>
            <person name="Kawaichi S."/>
            <person name="Yoshida T."/>
            <person name="Sako Y."/>
            <person name="Nakamura R."/>
        </authorList>
    </citation>
    <scope>NUCLEOTIDE SEQUENCE [LARGE SCALE GENOMIC DNA]</scope>
    <source>
        <strain evidence="15 17">110S</strain>
    </source>
</reference>
<dbReference type="InterPro" id="IPR036421">
    <property type="entry name" value="Fe_dep_repressor_sf"/>
</dbReference>
<keyword evidence="17" id="KW-1185">Reference proteome</keyword>
<evidence type="ECO:0000256" key="6">
    <source>
        <dbReference type="ARBA" id="ARBA00023004"/>
    </source>
</evidence>
<keyword evidence="4" id="KW-0963">Cytoplasm</keyword>
<dbReference type="Pfam" id="PF04023">
    <property type="entry name" value="FeoA"/>
    <property type="match status" value="1"/>
</dbReference>
<keyword evidence="7" id="KW-0805">Transcription regulation</keyword>
<accession>A0A0M9UDE2</accession>
<evidence type="ECO:0000256" key="13">
    <source>
        <dbReference type="SAM" id="MobiDB-lite"/>
    </source>
</evidence>